<dbReference type="AlphaFoldDB" id="A0AA88HQ63"/>
<reference evidence="1" key="1">
    <citation type="submission" date="2023-07" db="EMBL/GenBank/DDBJ databases">
        <title>Chromosome-level genome assembly of Artemia franciscana.</title>
        <authorList>
            <person name="Jo E."/>
        </authorList>
    </citation>
    <scope>NUCLEOTIDE SEQUENCE</scope>
    <source>
        <tissue evidence="1">Whole body</tissue>
    </source>
</reference>
<protein>
    <submittedName>
        <fullName evidence="1">Uncharacterized protein</fullName>
    </submittedName>
</protein>
<sequence>MTPTSGNYKLIIHVNISQINEGLDAIGNKVSNSTNEMLEQLSFGLNPKGLKSPAPTAKRLFEQFHESQILGSQLTNWPRFRNEFAQRVITKRNSLLVEVQLAEKVLNSIRSLMQVKRNKIPRSLIPGLGNIIGYVAGLATDSQVQEVQEQLKDIKKTNDKVSHFLTSATSIIHSLEQDVVRVQEDTFNIVNETLLAFQKSIMDNQKEIVSNLVFGVASLQTNLERVAWHLTAEIRNLQHRLYEILHAVMTTSLKGFPVQLLDPSDLSQILTNIVQSLPNPYALAISSNENLLDLVKIVKCELMSTSEQLIVVCYLPLNRIGSEFNLYETISVPYRISDSQHYIKTQPSSDFFAVTNDADSYLLLNRYDLEFNCVSYKQKTICDSHIVLRKASFKSCSYAAFTEDTSAINQLCERKVTAFSSPFAAVLDQDTYVFASPTSGPVTLNVVCPESNLFLTNQTYKHYSINVSEAQVFSINTKATAVDVKSRNCGQLLFAVLKKSL</sequence>
<accession>A0AA88HQ63</accession>
<organism evidence="1 2">
    <name type="scientific">Artemia franciscana</name>
    <name type="common">Brine shrimp</name>
    <name type="synonym">Artemia sanfranciscana</name>
    <dbReference type="NCBI Taxonomy" id="6661"/>
    <lineage>
        <taxon>Eukaryota</taxon>
        <taxon>Metazoa</taxon>
        <taxon>Ecdysozoa</taxon>
        <taxon>Arthropoda</taxon>
        <taxon>Crustacea</taxon>
        <taxon>Branchiopoda</taxon>
        <taxon>Anostraca</taxon>
        <taxon>Artemiidae</taxon>
        <taxon>Artemia</taxon>
    </lineage>
</organism>
<keyword evidence="2" id="KW-1185">Reference proteome</keyword>
<evidence type="ECO:0000313" key="1">
    <source>
        <dbReference type="EMBL" id="KAK2708802.1"/>
    </source>
</evidence>
<name>A0AA88HQ63_ARTSF</name>
<comment type="caution">
    <text evidence="1">The sequence shown here is derived from an EMBL/GenBank/DDBJ whole genome shotgun (WGS) entry which is preliminary data.</text>
</comment>
<dbReference type="Proteomes" id="UP001187531">
    <property type="component" value="Unassembled WGS sequence"/>
</dbReference>
<proteinExistence type="predicted"/>
<dbReference type="EMBL" id="JAVRJZ010000018">
    <property type="protein sequence ID" value="KAK2708802.1"/>
    <property type="molecule type" value="Genomic_DNA"/>
</dbReference>
<evidence type="ECO:0000313" key="2">
    <source>
        <dbReference type="Proteomes" id="UP001187531"/>
    </source>
</evidence>
<gene>
    <name evidence="1" type="ORF">QYM36_014426</name>
</gene>